<dbReference type="GO" id="GO:0005634">
    <property type="term" value="C:nucleus"/>
    <property type="evidence" value="ECO:0007669"/>
    <property type="project" value="UniProtKB-ARBA"/>
</dbReference>
<evidence type="ECO:0000259" key="3">
    <source>
        <dbReference type="PROSITE" id="PS50994"/>
    </source>
</evidence>
<evidence type="ECO:0000313" key="4">
    <source>
        <dbReference type="EMBL" id="MBW0533954.1"/>
    </source>
</evidence>
<dbReference type="InterPro" id="IPR012337">
    <property type="entry name" value="RNaseH-like_sf"/>
</dbReference>
<dbReference type="SUPFAM" id="SSF53098">
    <property type="entry name" value="Ribonuclease H-like"/>
    <property type="match status" value="1"/>
</dbReference>
<feature type="compositionally biased region" description="Polar residues" evidence="2">
    <location>
        <begin position="666"/>
        <end position="684"/>
    </location>
</feature>
<dbReference type="OrthoDB" id="2506833at2759"/>
<keyword evidence="5" id="KW-1185">Reference proteome</keyword>
<dbReference type="GO" id="GO:0015074">
    <property type="term" value="P:DNA integration"/>
    <property type="evidence" value="ECO:0007669"/>
    <property type="project" value="InterPro"/>
</dbReference>
<dbReference type="GO" id="GO:0003723">
    <property type="term" value="F:RNA binding"/>
    <property type="evidence" value="ECO:0007669"/>
    <property type="project" value="UniProtKB-KW"/>
</dbReference>
<protein>
    <recommendedName>
        <fullName evidence="3">Integrase catalytic domain-containing protein</fullName>
    </recommendedName>
</protein>
<reference evidence="4" key="1">
    <citation type="submission" date="2021-03" db="EMBL/GenBank/DDBJ databases">
        <title>Draft genome sequence of rust myrtle Austropuccinia psidii MF-1, a brazilian biotype.</title>
        <authorList>
            <person name="Quecine M.C."/>
            <person name="Pachon D.M.R."/>
            <person name="Bonatelli M.L."/>
            <person name="Correr F.H."/>
            <person name="Franceschini L.M."/>
            <person name="Leite T.F."/>
            <person name="Margarido G.R.A."/>
            <person name="Almeida C.A."/>
            <person name="Ferrarezi J.A."/>
            <person name="Labate C.A."/>
        </authorList>
    </citation>
    <scope>NUCLEOTIDE SEQUENCE</scope>
    <source>
        <strain evidence="4">MF-1</strain>
    </source>
</reference>
<dbReference type="InterPro" id="IPR013103">
    <property type="entry name" value="RVT_2"/>
</dbReference>
<evidence type="ECO:0000256" key="2">
    <source>
        <dbReference type="SAM" id="MobiDB-lite"/>
    </source>
</evidence>
<dbReference type="InterPro" id="IPR001584">
    <property type="entry name" value="Integrase_cat-core"/>
</dbReference>
<feature type="domain" description="Integrase catalytic" evidence="3">
    <location>
        <begin position="390"/>
        <end position="555"/>
    </location>
</feature>
<dbReference type="PROSITE" id="PS50994">
    <property type="entry name" value="INTEGRASE"/>
    <property type="match status" value="1"/>
</dbReference>
<dbReference type="AlphaFoldDB" id="A0A9Q3F758"/>
<dbReference type="InterPro" id="IPR036397">
    <property type="entry name" value="RNaseH_sf"/>
</dbReference>
<keyword evidence="1" id="KW-0694">RNA-binding</keyword>
<dbReference type="SUPFAM" id="SSF56672">
    <property type="entry name" value="DNA/RNA polymerases"/>
    <property type="match status" value="1"/>
</dbReference>
<evidence type="ECO:0000256" key="1">
    <source>
        <dbReference type="ARBA" id="ARBA00022884"/>
    </source>
</evidence>
<gene>
    <name evidence="4" type="ORF">O181_073669</name>
</gene>
<dbReference type="Pfam" id="PF00665">
    <property type="entry name" value="rve"/>
    <property type="match status" value="1"/>
</dbReference>
<feature type="region of interest" description="Disordered" evidence="2">
    <location>
        <begin position="654"/>
        <end position="684"/>
    </location>
</feature>
<accession>A0A9Q3F758</accession>
<evidence type="ECO:0000313" key="5">
    <source>
        <dbReference type="Proteomes" id="UP000765509"/>
    </source>
</evidence>
<dbReference type="PANTHER" id="PTHR11439:SF463">
    <property type="entry name" value="REVERSE TRANSCRIPTASE TY1_COPIA-TYPE DOMAIN-CONTAINING PROTEIN"/>
    <property type="match status" value="1"/>
</dbReference>
<dbReference type="InterPro" id="IPR043502">
    <property type="entry name" value="DNA/RNA_pol_sf"/>
</dbReference>
<dbReference type="PANTHER" id="PTHR11439">
    <property type="entry name" value="GAG-POL-RELATED RETROTRANSPOSON"/>
    <property type="match status" value="1"/>
</dbReference>
<dbReference type="EMBL" id="AVOT02038977">
    <property type="protein sequence ID" value="MBW0533954.1"/>
    <property type="molecule type" value="Genomic_DNA"/>
</dbReference>
<dbReference type="Proteomes" id="UP000765509">
    <property type="component" value="Unassembled WGS sequence"/>
</dbReference>
<dbReference type="Gene3D" id="3.30.420.10">
    <property type="entry name" value="Ribonuclease H-like superfamily/Ribonuclease H"/>
    <property type="match status" value="1"/>
</dbReference>
<comment type="caution">
    <text evidence="4">The sequence shown here is derived from an EMBL/GenBank/DDBJ whole genome shotgun (WGS) entry which is preliminary data.</text>
</comment>
<sequence length="1249" mass="141659">MDDLLDPPSEDDKKTSKFKKKNSAALALLWSSVSTEFEGILLNNRLSFYHCWMGLGNSCGRNSVVVICQTLHKLINLRYDPTSSLEKHIDDFHKVHASYLSISAGSSISMNLSSSMAAAFFLQSLDNNKELRSLCQMLYDTKPFNLDTITDRVAIENSRRQSTHEHALLFDKNKQAESSKPKAENTSKRLDKIEQLLEKLQNTGNLPSLNAASDSKELSQPQGSDSEAFICEELNAMVGHQRQDLIYLDSGAGRTVVNNLSLLEDPTTVKKQINTFSTPVKVTHQGTLLLNGVRLYPVYYVPNGPVNLLSVSQICDHGNLFAAKLKTNPIYSLPTTDLDWHMTLGHPSDSYVKVLLNEGRIDGKFTRASDCQVCQQAKIKNRPHSQSLPRADAPFFKLHMDTLSINPPTRKGLKYVLVLIDDYSRFNRIYAMSEKSQADDFIKSFIMEIKNKLNIVPAYFHTDRGGEFSSAMFLSYLKDRGISLERGPLESPQTNGVAERFNQTLLSKIRCLLGHSKIPSSYWDEAASHASLLLNVLPHKHLSMKSPMAVLEEKKCLIEPITKYERLIPFGIKVTTKVLNPSSKVEPRGEILRALTFEKYSDGLRLLNLDTGKIRVSRDYTPSASNSIPSLHQPSSVLPSMAPITIKLRIPVSNHHESPTEEPLSCPSNQPADSIDQTPLLSRSPVTQKSKNFDYLPYYDKAPRNISRSISQDNIVEGKRSTRGIDRVLLTDVVPYSKAMVDPLEAPEWRKAMDDEFNSLMLHNTGDLVPYPEKPNKVIGGMWRLTCKRNEFGEVYHYKARWVVLGNHQEHLLHYYDTWASVGRNETFKVMLSLVVNFAYVPYQFDIKTAFLHGEMDALVYVKQVRGYEVKGKENWVWRLRKSLYGTKQAPRMWKSKLTDILNKLDFSSAQSDESLFINSSRSILLHIHVDDGFVISRSEKDILVFLKRLNSFLKLKFKKKPTQHLGYNLNWTSNTLEIDQTNLINKILWQFEMQDSNAVKTPCNGNFLNELNSSNTDEVVDVTSFQQAIGSLNYLAHHSRPDVLFTVNQLSRYSTKPNRCHWSALKHLLRYLKGTKNKRLIYGRNLGKEQLTGWADADYANVKEDRKSISGYVILAYGNPVCWLSKKQSVIAQSTTEAEYISMNVCLKQLRWLTFVFSDLGQKIDRPILYNDNSGAVIISKQASLNANTRHIEVRYQYVRDCVMKNLVKVVQVSTSDMIADVLTKPLGVVKMQEVFKQLHLEEPGGVS</sequence>
<proteinExistence type="predicted"/>
<feature type="region of interest" description="Disordered" evidence="2">
    <location>
        <begin position="158"/>
        <end position="189"/>
    </location>
</feature>
<name>A0A9Q3F758_9BASI</name>
<dbReference type="Pfam" id="PF07727">
    <property type="entry name" value="RVT_2"/>
    <property type="match status" value="1"/>
</dbReference>
<organism evidence="4 5">
    <name type="scientific">Austropuccinia psidii MF-1</name>
    <dbReference type="NCBI Taxonomy" id="1389203"/>
    <lineage>
        <taxon>Eukaryota</taxon>
        <taxon>Fungi</taxon>
        <taxon>Dikarya</taxon>
        <taxon>Basidiomycota</taxon>
        <taxon>Pucciniomycotina</taxon>
        <taxon>Pucciniomycetes</taxon>
        <taxon>Pucciniales</taxon>
        <taxon>Sphaerophragmiaceae</taxon>
        <taxon>Austropuccinia</taxon>
    </lineage>
</organism>
<dbReference type="CDD" id="cd09272">
    <property type="entry name" value="RNase_HI_RT_Ty1"/>
    <property type="match status" value="1"/>
</dbReference>